<evidence type="ECO:0000256" key="2">
    <source>
        <dbReference type="ARBA" id="ARBA00013064"/>
    </source>
</evidence>
<dbReference type="FunFam" id="3.40.250.10:FF:000051">
    <property type="entry name" value="Protein tyrosine phosphatase (Pyp1), putative"/>
    <property type="match status" value="1"/>
</dbReference>
<dbReference type="Gene3D" id="3.90.190.10">
    <property type="entry name" value="Protein tyrosine phosphatase superfamily"/>
    <property type="match status" value="1"/>
</dbReference>
<dbReference type="InterPro" id="IPR001763">
    <property type="entry name" value="Rhodanese-like_dom"/>
</dbReference>
<evidence type="ECO:0000313" key="8">
    <source>
        <dbReference type="Proteomes" id="UP000326565"/>
    </source>
</evidence>
<dbReference type="Proteomes" id="UP000326565">
    <property type="component" value="Unassembled WGS sequence"/>
</dbReference>
<dbReference type="PROSITE" id="PS00383">
    <property type="entry name" value="TYR_PHOSPHATASE_1"/>
    <property type="match status" value="1"/>
</dbReference>
<proteinExistence type="inferred from homology"/>
<accession>A0A5N5WNA9</accession>
<dbReference type="PROSITE" id="PS50206">
    <property type="entry name" value="RHODANESE_3"/>
    <property type="match status" value="1"/>
</dbReference>
<name>A0A5N5WNA9_9EURO</name>
<dbReference type="SMART" id="SM00450">
    <property type="entry name" value="RHOD"/>
    <property type="match status" value="1"/>
</dbReference>
<dbReference type="PROSITE" id="PS50055">
    <property type="entry name" value="TYR_PHOSPHATASE_PTP"/>
    <property type="match status" value="1"/>
</dbReference>
<dbReference type="SUPFAM" id="SSF52821">
    <property type="entry name" value="Rhodanese/Cell cycle control phosphatase"/>
    <property type="match status" value="1"/>
</dbReference>
<dbReference type="InterPro" id="IPR000387">
    <property type="entry name" value="Tyr_Pase_dom"/>
</dbReference>
<keyword evidence="8" id="KW-1185">Reference proteome</keyword>
<dbReference type="AlphaFoldDB" id="A0A5N5WNA9"/>
<dbReference type="PANTHER" id="PTHR19134">
    <property type="entry name" value="RECEPTOR-TYPE TYROSINE-PROTEIN PHOSPHATASE"/>
    <property type="match status" value="1"/>
</dbReference>
<dbReference type="Pfam" id="PF00102">
    <property type="entry name" value="Y_phosphatase"/>
    <property type="match status" value="1"/>
</dbReference>
<dbReference type="PROSITE" id="PS50056">
    <property type="entry name" value="TYR_PHOSPHATASE_2"/>
    <property type="match status" value="1"/>
</dbReference>
<dbReference type="CDD" id="cd18533">
    <property type="entry name" value="PTP_fungal"/>
    <property type="match status" value="1"/>
</dbReference>
<dbReference type="InterPro" id="IPR016130">
    <property type="entry name" value="Tyr_Pase_AS"/>
</dbReference>
<dbReference type="EMBL" id="ML732348">
    <property type="protein sequence ID" value="KAB8069275.1"/>
    <property type="molecule type" value="Genomic_DNA"/>
</dbReference>
<evidence type="ECO:0000259" key="4">
    <source>
        <dbReference type="PROSITE" id="PS50055"/>
    </source>
</evidence>
<dbReference type="PRINTS" id="PR00700">
    <property type="entry name" value="PRTYPHPHTASE"/>
</dbReference>
<dbReference type="InterPro" id="IPR000242">
    <property type="entry name" value="PTP_cat"/>
</dbReference>
<organism evidence="7 8">
    <name type="scientific">Aspergillus leporis</name>
    <dbReference type="NCBI Taxonomy" id="41062"/>
    <lineage>
        <taxon>Eukaryota</taxon>
        <taxon>Fungi</taxon>
        <taxon>Dikarya</taxon>
        <taxon>Ascomycota</taxon>
        <taxon>Pezizomycotina</taxon>
        <taxon>Eurotiomycetes</taxon>
        <taxon>Eurotiomycetidae</taxon>
        <taxon>Eurotiales</taxon>
        <taxon>Aspergillaceae</taxon>
        <taxon>Aspergillus</taxon>
        <taxon>Aspergillus subgen. Circumdati</taxon>
    </lineage>
</organism>
<dbReference type="InterPro" id="IPR036873">
    <property type="entry name" value="Rhodanese-like_dom_sf"/>
</dbReference>
<gene>
    <name evidence="7" type="ORF">BDV29DRAFT_56282</name>
</gene>
<dbReference type="PANTHER" id="PTHR19134:SF561">
    <property type="entry name" value="PROTEIN TYROSINE PHOSPHATASE 36E, ISOFORM A"/>
    <property type="match status" value="1"/>
</dbReference>
<evidence type="ECO:0000313" key="7">
    <source>
        <dbReference type="EMBL" id="KAB8069275.1"/>
    </source>
</evidence>
<feature type="region of interest" description="Disordered" evidence="3">
    <location>
        <begin position="1"/>
        <end position="58"/>
    </location>
</feature>
<reference evidence="7 8" key="1">
    <citation type="submission" date="2019-04" db="EMBL/GenBank/DDBJ databases">
        <title>Friends and foes A comparative genomics study of 23 Aspergillus species from section Flavi.</title>
        <authorList>
            <consortium name="DOE Joint Genome Institute"/>
            <person name="Kjaerbolling I."/>
            <person name="Vesth T."/>
            <person name="Frisvad J.C."/>
            <person name="Nybo J.L."/>
            <person name="Theobald S."/>
            <person name="Kildgaard S."/>
            <person name="Isbrandt T."/>
            <person name="Kuo A."/>
            <person name="Sato A."/>
            <person name="Lyhne E.K."/>
            <person name="Kogle M.E."/>
            <person name="Wiebenga A."/>
            <person name="Kun R.S."/>
            <person name="Lubbers R.J."/>
            <person name="Makela M.R."/>
            <person name="Barry K."/>
            <person name="Chovatia M."/>
            <person name="Clum A."/>
            <person name="Daum C."/>
            <person name="Haridas S."/>
            <person name="He G."/>
            <person name="LaButti K."/>
            <person name="Lipzen A."/>
            <person name="Mondo S."/>
            <person name="Riley R."/>
            <person name="Salamov A."/>
            <person name="Simmons B.A."/>
            <person name="Magnuson J.K."/>
            <person name="Henrissat B."/>
            <person name="Mortensen U.H."/>
            <person name="Larsen T.O."/>
            <person name="Devries R.P."/>
            <person name="Grigoriev I.V."/>
            <person name="Machida M."/>
            <person name="Baker S.E."/>
            <person name="Andersen M.R."/>
        </authorList>
    </citation>
    <scope>NUCLEOTIDE SEQUENCE [LARGE SCALE GENOMIC DNA]</scope>
    <source>
        <strain evidence="7 8">CBS 151.66</strain>
    </source>
</reference>
<dbReference type="SUPFAM" id="SSF52799">
    <property type="entry name" value="(Phosphotyrosine protein) phosphatases II"/>
    <property type="match status" value="1"/>
</dbReference>
<protein>
    <recommendedName>
        <fullName evidence="2">protein-tyrosine-phosphatase</fullName>
        <ecNumber evidence="2">3.1.3.48</ecNumber>
    </recommendedName>
</protein>
<evidence type="ECO:0000256" key="3">
    <source>
        <dbReference type="SAM" id="MobiDB-lite"/>
    </source>
</evidence>
<feature type="domain" description="Rhodanese" evidence="6">
    <location>
        <begin position="166"/>
        <end position="282"/>
    </location>
</feature>
<feature type="domain" description="Tyrosine-protein phosphatase" evidence="4">
    <location>
        <begin position="419"/>
        <end position="704"/>
    </location>
</feature>
<dbReference type="Pfam" id="PF00581">
    <property type="entry name" value="Rhodanese"/>
    <property type="match status" value="1"/>
</dbReference>
<evidence type="ECO:0000259" key="5">
    <source>
        <dbReference type="PROSITE" id="PS50056"/>
    </source>
</evidence>
<dbReference type="FunFam" id="3.90.190.10:FF:000142">
    <property type="entry name" value="Protein tyrosine phosphatase (Pyp1), putative"/>
    <property type="match status" value="1"/>
</dbReference>
<dbReference type="SMART" id="SM00194">
    <property type="entry name" value="PTPc"/>
    <property type="match status" value="1"/>
</dbReference>
<dbReference type="SMART" id="SM00404">
    <property type="entry name" value="PTPc_motif"/>
    <property type="match status" value="1"/>
</dbReference>
<dbReference type="InterPro" id="IPR050348">
    <property type="entry name" value="Protein-Tyr_Phosphatase"/>
</dbReference>
<evidence type="ECO:0000259" key="6">
    <source>
        <dbReference type="PROSITE" id="PS50206"/>
    </source>
</evidence>
<dbReference type="InterPro" id="IPR003595">
    <property type="entry name" value="Tyr_Pase_cat"/>
</dbReference>
<dbReference type="Gene3D" id="3.40.250.10">
    <property type="entry name" value="Rhodanese-like domain"/>
    <property type="match status" value="1"/>
</dbReference>
<dbReference type="CDD" id="cd01446">
    <property type="entry name" value="DSP_MapKP"/>
    <property type="match status" value="1"/>
</dbReference>
<dbReference type="EC" id="3.1.3.48" evidence="2"/>
<sequence length="716" mass="79649">MSAMTGPRSPTSPWHQEPPNLQLPGHPPSAALFPLCDPHQSPLNSNISPHKTIPERSGPNYFSISVESPSNTKMAGDTLSYAQASIPSPNPQLLPKKVAFEDHADHMTGKSTVDEHRASAIYRLSLNRGFSKKDSVTDWSGASMKVIPGNDRAVSAERCATLLESSPNDVMLLDVRPYAHFAKGNIKGSLNLCIPTTLLKRPSFDTQKLANTFTNEADKQNFARWNHCRYIIVYDAGTYDMKDAGPLANVLNKFTAEGWNGDALILQGGFGLFSNRFPALVQQQHSPVKSSKKPIPMHIDLPSAAPIAGGCALPDASRPTIPFFGNIRQHMDLLGGVGQIPLQLPDNLTESKKQSLPPWLREATDPADHGRSVSDNFLDLEKKELERMKQALTYDKAADNSTGVFPGKFRVAGIEKGTKNRYNDIYPFDHSRVKLQDVPPGECDYVNASYMKAEYSNIRYIATQAPIPDTFNDFWRVIWEQDVRLVVSLTAEVERGQIKCHPYWESGKYGPIQVNIFSRKYIHIDSQQVDSGPNSSSLDPSEDSSKPYIIVRHFGLSHSAYPFQPLREVTQLQYPYWPDFGTTSQPGHLLKLIEQCDKVRSATLSHDVGANARRPVLVHCSAGCGRTGTFCTVDSVLDMLKRRPATTTAHPQGSQTAENPYHDHIYEGNLDLIAKTVADLRTQRPSMVQNLSQFVLCYESVLEWFVSQMEDECLEQ</sequence>
<dbReference type="InterPro" id="IPR029021">
    <property type="entry name" value="Prot-tyrosine_phosphatase-like"/>
</dbReference>
<dbReference type="OrthoDB" id="6058203at2759"/>
<dbReference type="GO" id="GO:0004725">
    <property type="term" value="F:protein tyrosine phosphatase activity"/>
    <property type="evidence" value="ECO:0007669"/>
    <property type="project" value="UniProtKB-EC"/>
</dbReference>
<comment type="similarity">
    <text evidence="1">Belongs to the protein-tyrosine phosphatase family. Non-receptor class subfamily.</text>
</comment>
<feature type="domain" description="Tyrosine specific protein phosphatases" evidence="5">
    <location>
        <begin position="590"/>
        <end position="695"/>
    </location>
</feature>
<evidence type="ECO:0000256" key="1">
    <source>
        <dbReference type="ARBA" id="ARBA00009649"/>
    </source>
</evidence>